<evidence type="ECO:0000313" key="2">
    <source>
        <dbReference type="EMBL" id="JAH12258.1"/>
    </source>
</evidence>
<reference evidence="2" key="1">
    <citation type="submission" date="2014-11" db="EMBL/GenBank/DDBJ databases">
        <authorList>
            <person name="Amaro Gonzalez C."/>
        </authorList>
    </citation>
    <scope>NUCLEOTIDE SEQUENCE</scope>
</reference>
<proteinExistence type="predicted"/>
<name>A0A0E9Q848_ANGAN</name>
<protein>
    <submittedName>
        <fullName evidence="2">Uncharacterized protein</fullName>
    </submittedName>
</protein>
<feature type="transmembrane region" description="Helical" evidence="1">
    <location>
        <begin position="12"/>
        <end position="29"/>
    </location>
</feature>
<sequence length="32" mass="3849">MPQCFQFEPPRVLVSFMIAVWYAVTLFWLRAT</sequence>
<keyword evidence="1" id="KW-0472">Membrane</keyword>
<keyword evidence="1" id="KW-0812">Transmembrane</keyword>
<keyword evidence="1" id="KW-1133">Transmembrane helix</keyword>
<accession>A0A0E9Q848</accession>
<dbReference type="EMBL" id="GBXM01096319">
    <property type="protein sequence ID" value="JAH12258.1"/>
    <property type="molecule type" value="Transcribed_RNA"/>
</dbReference>
<dbReference type="AlphaFoldDB" id="A0A0E9Q848"/>
<reference evidence="2" key="2">
    <citation type="journal article" date="2015" name="Fish Shellfish Immunol.">
        <title>Early steps in the European eel (Anguilla anguilla)-Vibrio vulnificus interaction in the gills: Role of the RtxA13 toxin.</title>
        <authorList>
            <person name="Callol A."/>
            <person name="Pajuelo D."/>
            <person name="Ebbesson L."/>
            <person name="Teles M."/>
            <person name="MacKenzie S."/>
            <person name="Amaro C."/>
        </authorList>
    </citation>
    <scope>NUCLEOTIDE SEQUENCE</scope>
</reference>
<evidence type="ECO:0000256" key="1">
    <source>
        <dbReference type="SAM" id="Phobius"/>
    </source>
</evidence>
<organism evidence="2">
    <name type="scientific">Anguilla anguilla</name>
    <name type="common">European freshwater eel</name>
    <name type="synonym">Muraena anguilla</name>
    <dbReference type="NCBI Taxonomy" id="7936"/>
    <lineage>
        <taxon>Eukaryota</taxon>
        <taxon>Metazoa</taxon>
        <taxon>Chordata</taxon>
        <taxon>Craniata</taxon>
        <taxon>Vertebrata</taxon>
        <taxon>Euteleostomi</taxon>
        <taxon>Actinopterygii</taxon>
        <taxon>Neopterygii</taxon>
        <taxon>Teleostei</taxon>
        <taxon>Anguilliformes</taxon>
        <taxon>Anguillidae</taxon>
        <taxon>Anguilla</taxon>
    </lineage>
</organism>